<gene>
    <name evidence="1" type="ORF">CDAR_258651</name>
</gene>
<dbReference type="AlphaFoldDB" id="A0AAV4NK95"/>
<keyword evidence="2" id="KW-1185">Reference proteome</keyword>
<dbReference type="EMBL" id="BPLQ01001740">
    <property type="protein sequence ID" value="GIX84769.1"/>
    <property type="molecule type" value="Genomic_DNA"/>
</dbReference>
<organism evidence="1 2">
    <name type="scientific">Caerostris darwini</name>
    <dbReference type="NCBI Taxonomy" id="1538125"/>
    <lineage>
        <taxon>Eukaryota</taxon>
        <taxon>Metazoa</taxon>
        <taxon>Ecdysozoa</taxon>
        <taxon>Arthropoda</taxon>
        <taxon>Chelicerata</taxon>
        <taxon>Arachnida</taxon>
        <taxon>Araneae</taxon>
        <taxon>Araneomorphae</taxon>
        <taxon>Entelegynae</taxon>
        <taxon>Araneoidea</taxon>
        <taxon>Araneidae</taxon>
        <taxon>Caerostris</taxon>
    </lineage>
</organism>
<accession>A0AAV4NK95</accession>
<sequence>MTLMKALWLRNPPFTMISNPECLFNAVPKQRRIIVQLLLCITASISILEEDVTVIVSGREIPSAQWEPHTTTTIAAGLADRERVPPDGILARNGVISFSRDVVCK</sequence>
<name>A0AAV4NK95_9ARAC</name>
<comment type="caution">
    <text evidence="1">The sequence shown here is derived from an EMBL/GenBank/DDBJ whole genome shotgun (WGS) entry which is preliminary data.</text>
</comment>
<evidence type="ECO:0000313" key="2">
    <source>
        <dbReference type="Proteomes" id="UP001054837"/>
    </source>
</evidence>
<proteinExistence type="predicted"/>
<reference evidence="1 2" key="1">
    <citation type="submission" date="2021-06" db="EMBL/GenBank/DDBJ databases">
        <title>Caerostris darwini draft genome.</title>
        <authorList>
            <person name="Kono N."/>
            <person name="Arakawa K."/>
        </authorList>
    </citation>
    <scope>NUCLEOTIDE SEQUENCE [LARGE SCALE GENOMIC DNA]</scope>
</reference>
<evidence type="ECO:0000313" key="1">
    <source>
        <dbReference type="EMBL" id="GIX84769.1"/>
    </source>
</evidence>
<protein>
    <submittedName>
        <fullName evidence="1">Uncharacterized protein</fullName>
    </submittedName>
</protein>
<dbReference type="Proteomes" id="UP001054837">
    <property type="component" value="Unassembled WGS sequence"/>
</dbReference>